<comment type="caution">
    <text evidence="1">The sequence shown here is derived from an EMBL/GenBank/DDBJ whole genome shotgun (WGS) entry which is preliminary data.</text>
</comment>
<protein>
    <submittedName>
        <fullName evidence="1">Uncharacterized protein</fullName>
    </submittedName>
</protein>
<evidence type="ECO:0000313" key="2">
    <source>
        <dbReference type="Proteomes" id="UP000179769"/>
    </source>
</evidence>
<name>A0A1S1Q7F6_9ACTN</name>
<evidence type="ECO:0000313" key="1">
    <source>
        <dbReference type="EMBL" id="OHV29527.1"/>
    </source>
</evidence>
<dbReference type="EMBL" id="MAXA01000191">
    <property type="protein sequence ID" value="OHV29527.1"/>
    <property type="molecule type" value="Genomic_DNA"/>
</dbReference>
<dbReference type="AlphaFoldDB" id="A0A1S1Q7F6"/>
<dbReference type="Proteomes" id="UP000179769">
    <property type="component" value="Unassembled WGS sequence"/>
</dbReference>
<reference evidence="2" key="1">
    <citation type="submission" date="2016-07" db="EMBL/GenBank/DDBJ databases">
        <title>Frankia sp. NRRL B-16219 Genome sequencing.</title>
        <authorList>
            <person name="Ghodhbane-Gtari F."/>
            <person name="Swanson E."/>
            <person name="Gueddou A."/>
            <person name="Louati M."/>
            <person name="Nouioui I."/>
            <person name="Hezbri K."/>
            <person name="Abebe-Akele F."/>
            <person name="Simpson S."/>
            <person name="Morris K."/>
            <person name="Thomas K."/>
            <person name="Gtari M."/>
            <person name="Tisa L.S."/>
        </authorList>
    </citation>
    <scope>NUCLEOTIDE SEQUENCE [LARGE SCALE GENOMIC DNA]</scope>
    <source>
        <strain evidence="2">NRRL B-16219</strain>
    </source>
</reference>
<sequence length="82" mass="8807">MFIGCNVIMTSGGESTAGIDSRPEDPRWIDSTVPVSQHAVQTGSQYSLWKLGPGDQVESERDDLAPGPVLVDVVQRQHGQTA</sequence>
<organism evidence="1 2">
    <name type="scientific">Parafrankia soli</name>
    <dbReference type="NCBI Taxonomy" id="2599596"/>
    <lineage>
        <taxon>Bacteria</taxon>
        <taxon>Bacillati</taxon>
        <taxon>Actinomycetota</taxon>
        <taxon>Actinomycetes</taxon>
        <taxon>Frankiales</taxon>
        <taxon>Frankiaceae</taxon>
        <taxon>Parafrankia</taxon>
    </lineage>
</organism>
<proteinExistence type="predicted"/>
<keyword evidence="2" id="KW-1185">Reference proteome</keyword>
<accession>A0A1S1Q7F6</accession>
<gene>
    <name evidence="1" type="ORF">BBK14_17035</name>
</gene>